<reference evidence="3" key="1">
    <citation type="submission" date="2019-04" db="EMBL/GenBank/DDBJ databases">
        <title>Friends and foes A comparative genomics studyof 23 Aspergillus species from section Flavi.</title>
        <authorList>
            <consortium name="DOE Joint Genome Institute"/>
            <person name="Kjaerbolling I."/>
            <person name="Vesth T."/>
            <person name="Frisvad J.C."/>
            <person name="Nybo J.L."/>
            <person name="Theobald S."/>
            <person name="Kildgaard S."/>
            <person name="Isbrandt T."/>
            <person name="Kuo A."/>
            <person name="Sato A."/>
            <person name="Lyhne E.K."/>
            <person name="Kogle M.E."/>
            <person name="Wiebenga A."/>
            <person name="Kun R.S."/>
            <person name="Lubbers R.J."/>
            <person name="Makela M.R."/>
            <person name="Barry K."/>
            <person name="Chovatia M."/>
            <person name="Clum A."/>
            <person name="Daum C."/>
            <person name="Haridas S."/>
            <person name="He G."/>
            <person name="LaButti K."/>
            <person name="Lipzen A."/>
            <person name="Mondo S."/>
            <person name="Riley R."/>
            <person name="Salamov A."/>
            <person name="Simmons B.A."/>
            <person name="Magnuson J.K."/>
            <person name="Henrissat B."/>
            <person name="Mortensen U.H."/>
            <person name="Larsen T.O."/>
            <person name="Devries R.P."/>
            <person name="Grigoriev I.V."/>
            <person name="Machida M."/>
            <person name="Baker S.E."/>
            <person name="Andersen M.R."/>
        </authorList>
    </citation>
    <scope>NUCLEOTIDE SEQUENCE [LARGE SCALE GENOMIC DNA]</scope>
    <source>
        <strain evidence="3">CBS 553.77</strain>
    </source>
</reference>
<protein>
    <submittedName>
        <fullName evidence="2">Uncharacterized protein</fullName>
    </submittedName>
</protein>
<dbReference type="OrthoDB" id="4224912at2759"/>
<accession>A0A5N6Z1I0</accession>
<dbReference type="EMBL" id="ML739167">
    <property type="protein sequence ID" value="KAE8351514.1"/>
    <property type="molecule type" value="Genomic_DNA"/>
</dbReference>
<dbReference type="AlphaFoldDB" id="A0A5N6Z1I0"/>
<feature type="region of interest" description="Disordered" evidence="1">
    <location>
        <begin position="1"/>
        <end position="24"/>
    </location>
</feature>
<feature type="region of interest" description="Disordered" evidence="1">
    <location>
        <begin position="39"/>
        <end position="59"/>
    </location>
</feature>
<evidence type="ECO:0000313" key="2">
    <source>
        <dbReference type="EMBL" id="KAE8351514.1"/>
    </source>
</evidence>
<gene>
    <name evidence="2" type="ORF">BDV28DRAFT_136939</name>
</gene>
<evidence type="ECO:0000313" key="3">
    <source>
        <dbReference type="Proteomes" id="UP000327118"/>
    </source>
</evidence>
<name>A0A5N6Z1I0_9EURO</name>
<proteinExistence type="predicted"/>
<keyword evidence="3" id="KW-1185">Reference proteome</keyword>
<sequence length="90" mass="10372">MGDTENSESNHSMTKTKLNRLGLFTREPRKRIRDVFDLDPHGSTYETSETVNERVPVLPRASNASLRRYVMTRNKKQARFSDDNQGNQSS</sequence>
<organism evidence="2 3">
    <name type="scientific">Aspergillus coremiiformis</name>
    <dbReference type="NCBI Taxonomy" id="138285"/>
    <lineage>
        <taxon>Eukaryota</taxon>
        <taxon>Fungi</taxon>
        <taxon>Dikarya</taxon>
        <taxon>Ascomycota</taxon>
        <taxon>Pezizomycotina</taxon>
        <taxon>Eurotiomycetes</taxon>
        <taxon>Eurotiomycetidae</taxon>
        <taxon>Eurotiales</taxon>
        <taxon>Aspergillaceae</taxon>
        <taxon>Aspergillus</taxon>
        <taxon>Aspergillus subgen. Circumdati</taxon>
    </lineage>
</organism>
<dbReference type="Proteomes" id="UP000327118">
    <property type="component" value="Unassembled WGS sequence"/>
</dbReference>
<feature type="compositionally biased region" description="Polar residues" evidence="1">
    <location>
        <begin position="7"/>
        <end position="16"/>
    </location>
</feature>
<evidence type="ECO:0000256" key="1">
    <source>
        <dbReference type="SAM" id="MobiDB-lite"/>
    </source>
</evidence>